<accession>A0A9X4RPX4</accession>
<keyword evidence="2" id="KW-0560">Oxidoreductase</keyword>
<comment type="cofactor">
    <cofactor evidence="1">
        <name>thiamine diphosphate</name>
        <dbReference type="ChEBI" id="CHEBI:58937"/>
    </cofactor>
</comment>
<evidence type="ECO:0000256" key="3">
    <source>
        <dbReference type="ARBA" id="ARBA00023052"/>
    </source>
</evidence>
<feature type="domain" description="Dehydrogenase E1 component" evidence="4">
    <location>
        <begin position="51"/>
        <end position="345"/>
    </location>
</feature>
<gene>
    <name evidence="5" type="ORF">NOL15_08390</name>
</gene>
<name>A0A9X4RPX4_STRSU</name>
<dbReference type="InterPro" id="IPR001017">
    <property type="entry name" value="DH_E1"/>
</dbReference>
<dbReference type="Proteomes" id="UP001152879">
    <property type="component" value="Unassembled WGS sequence"/>
</dbReference>
<reference evidence="5" key="1">
    <citation type="submission" date="2022-07" db="EMBL/GenBank/DDBJ databases">
        <title>Whole Genome Sequencing of Streptococcus suis.</title>
        <authorList>
            <person name="Dai X."/>
            <person name="Huang J."/>
            <person name="Wang L."/>
        </authorList>
    </citation>
    <scope>NUCLEOTIDE SEQUENCE</scope>
    <source>
        <strain evidence="5">SFB2</strain>
    </source>
</reference>
<organism evidence="5 6">
    <name type="scientific">Streptococcus suis</name>
    <dbReference type="NCBI Taxonomy" id="1307"/>
    <lineage>
        <taxon>Bacteria</taxon>
        <taxon>Bacillati</taxon>
        <taxon>Bacillota</taxon>
        <taxon>Bacilli</taxon>
        <taxon>Lactobacillales</taxon>
        <taxon>Streptococcaceae</taxon>
        <taxon>Streptococcus</taxon>
    </lineage>
</organism>
<dbReference type="InterPro" id="IPR050642">
    <property type="entry name" value="PDH_E1_Alpha_Subunit"/>
</dbReference>
<dbReference type="PANTHER" id="PTHR11516">
    <property type="entry name" value="PYRUVATE DEHYDROGENASE E1 COMPONENT, ALPHA SUBUNIT BACTERIAL AND ORGANELLAR"/>
    <property type="match status" value="1"/>
</dbReference>
<dbReference type="CDD" id="cd02000">
    <property type="entry name" value="TPP_E1_PDC_ADC_BCADC"/>
    <property type="match status" value="1"/>
</dbReference>
<keyword evidence="3" id="KW-0786">Thiamine pyrophosphate</keyword>
<dbReference type="Pfam" id="PF00676">
    <property type="entry name" value="E1_dh"/>
    <property type="match status" value="1"/>
</dbReference>
<evidence type="ECO:0000313" key="6">
    <source>
        <dbReference type="Proteomes" id="UP001152879"/>
    </source>
</evidence>
<proteinExistence type="predicted"/>
<dbReference type="AlphaFoldDB" id="A0A9X4RPX4"/>
<dbReference type="GO" id="GO:0006086">
    <property type="term" value="P:pyruvate decarboxylation to acetyl-CoA"/>
    <property type="evidence" value="ECO:0007669"/>
    <property type="project" value="TreeGrafter"/>
</dbReference>
<dbReference type="GO" id="GO:0004739">
    <property type="term" value="F:pyruvate dehydrogenase (acetyl-transferring) activity"/>
    <property type="evidence" value="ECO:0007669"/>
    <property type="project" value="TreeGrafter"/>
</dbReference>
<protein>
    <submittedName>
        <fullName evidence="5">Thiamine pyrophosphate-dependent dehydrogenase E1 component subunit alpha</fullName>
    </submittedName>
</protein>
<dbReference type="PANTHER" id="PTHR11516:SF60">
    <property type="entry name" value="PYRUVATE DEHYDROGENASE E1 COMPONENT SUBUNIT ALPHA"/>
    <property type="match status" value="1"/>
</dbReference>
<evidence type="ECO:0000256" key="2">
    <source>
        <dbReference type="ARBA" id="ARBA00023002"/>
    </source>
</evidence>
<evidence type="ECO:0000256" key="1">
    <source>
        <dbReference type="ARBA" id="ARBA00001964"/>
    </source>
</evidence>
<sequence>MTQDNVFPKGLTKTRENVSVSELIDLSVHTATDFEVQEFSPDLAKSTFKTMWDIRNFEENARRFFAAGQIPGFVHLYAGEEAIATGVCANLTDADYITSTHRGHGHCVAKGGDLNGMMAEIFGKETGLGKGKGGSMHIADLDIGILGANGMVGGGFGLAVGAAFRNKYFKTDSVAVCFFGDGAANEGNFHECLNMASIWKLPVIFVNENNLFAESTPQWYSSASATIAERALSYDMPGVRVNGKDLIAVYEVAKKAIERARRGEGPTLIEAVTYRNHGHFEGDEQKYKAPSGEEKDWADVDSLDVFKDYVLEHQILTEEEIKKIVEQSKEDVANAIQFAQDSPIPSEASLLEDVFAD</sequence>
<dbReference type="InterPro" id="IPR029061">
    <property type="entry name" value="THDP-binding"/>
</dbReference>
<evidence type="ECO:0000313" key="5">
    <source>
        <dbReference type="EMBL" id="MDG4512845.1"/>
    </source>
</evidence>
<dbReference type="EMBL" id="JANFML010000028">
    <property type="protein sequence ID" value="MDG4512845.1"/>
    <property type="molecule type" value="Genomic_DNA"/>
</dbReference>
<dbReference type="SUPFAM" id="SSF52518">
    <property type="entry name" value="Thiamin diphosphate-binding fold (THDP-binding)"/>
    <property type="match status" value="1"/>
</dbReference>
<evidence type="ECO:0000259" key="4">
    <source>
        <dbReference type="Pfam" id="PF00676"/>
    </source>
</evidence>
<comment type="caution">
    <text evidence="5">The sequence shown here is derived from an EMBL/GenBank/DDBJ whole genome shotgun (WGS) entry which is preliminary data.</text>
</comment>
<dbReference type="Gene3D" id="3.40.50.970">
    <property type="match status" value="1"/>
</dbReference>